<reference evidence="1" key="1">
    <citation type="submission" date="2005-03" db="EMBL/GenBank/DDBJ databases">
        <authorList>
            <person name="Han Z."/>
        </authorList>
    </citation>
    <scope>NUCLEOTIDE SEQUENCE</scope>
</reference>
<name>Q5BYV4_SCHJA</name>
<dbReference type="EMBL" id="AY811532">
    <property type="protein sequence ID" value="AAX27421.1"/>
    <property type="molecule type" value="mRNA"/>
</dbReference>
<reference evidence="1" key="2">
    <citation type="journal article" date="2006" name="PLoS Pathog.">
        <title>New perspectives on host-parasite interplay by comparative transcriptomic and proteomic analyses of Schistosoma japonicum.</title>
        <authorList>
            <person name="Liu F."/>
            <person name="Lu J."/>
            <person name="Hu W."/>
            <person name="Wang S.Y."/>
            <person name="Cui S.J."/>
            <person name="Chi M."/>
            <person name="Yan Q."/>
            <person name="Wang X.R."/>
            <person name="Song H.D."/>
            <person name="Xu X.N."/>
            <person name="Wang J.J."/>
            <person name="Zhang X.L."/>
            <person name="Zhang X."/>
            <person name="Wang Z.Q."/>
            <person name="Xue C.L."/>
            <person name="Brindley P.J."/>
            <person name="McManus D.P."/>
            <person name="Yang P.Y."/>
            <person name="Feng Z."/>
            <person name="Chen Z."/>
            <person name="Han Z.G."/>
        </authorList>
    </citation>
    <scope>NUCLEOTIDE SEQUENCE</scope>
</reference>
<evidence type="ECO:0000313" key="1">
    <source>
        <dbReference type="EMBL" id="AAX27421.1"/>
    </source>
</evidence>
<dbReference type="AlphaFoldDB" id="Q5BYV4"/>
<protein>
    <submittedName>
        <fullName evidence="1">Uncharacterized protein</fullName>
    </submittedName>
</protein>
<accession>Q5BYV4</accession>
<sequence>MRISALDLNPLITPDSPISPGAKWICVRRIRFKPSLRIDSQLRKYVP</sequence>
<organism evidence="1">
    <name type="scientific">Schistosoma japonicum</name>
    <name type="common">Blood fluke</name>
    <dbReference type="NCBI Taxonomy" id="6182"/>
    <lineage>
        <taxon>Eukaryota</taxon>
        <taxon>Metazoa</taxon>
        <taxon>Spiralia</taxon>
        <taxon>Lophotrochozoa</taxon>
        <taxon>Platyhelminthes</taxon>
        <taxon>Trematoda</taxon>
        <taxon>Digenea</taxon>
        <taxon>Strigeidida</taxon>
        <taxon>Schistosomatoidea</taxon>
        <taxon>Schistosomatidae</taxon>
        <taxon>Schistosoma</taxon>
    </lineage>
</organism>
<proteinExistence type="evidence at transcript level"/>